<feature type="transmembrane region" description="Helical" evidence="7">
    <location>
        <begin position="79"/>
        <end position="97"/>
    </location>
</feature>
<dbReference type="Proteomes" id="UP000192277">
    <property type="component" value="Unassembled WGS sequence"/>
</dbReference>
<evidence type="ECO:0000313" key="10">
    <source>
        <dbReference type="Proteomes" id="UP000192277"/>
    </source>
</evidence>
<dbReference type="Pfam" id="PF13727">
    <property type="entry name" value="CoA_binding_3"/>
    <property type="match status" value="1"/>
</dbReference>
<dbReference type="Pfam" id="PF02397">
    <property type="entry name" value="Bac_transf"/>
    <property type="match status" value="1"/>
</dbReference>
<dbReference type="InterPro" id="IPR017475">
    <property type="entry name" value="EPS_sugar_tfrase"/>
</dbReference>
<evidence type="ECO:0000256" key="2">
    <source>
        <dbReference type="ARBA" id="ARBA00006464"/>
    </source>
</evidence>
<evidence type="ECO:0000259" key="8">
    <source>
        <dbReference type="Pfam" id="PF02397"/>
    </source>
</evidence>
<gene>
    <name evidence="9" type="ORF">A4D02_04695</name>
</gene>
<dbReference type="Gene3D" id="3.40.50.720">
    <property type="entry name" value="NAD(P)-binding Rossmann-like Domain"/>
    <property type="match status" value="1"/>
</dbReference>
<dbReference type="RefSeq" id="WP_014223231.1">
    <property type="nucleotide sequence ID" value="NZ_LWBO01000001.1"/>
</dbReference>
<proteinExistence type="inferred from homology"/>
<comment type="similarity">
    <text evidence="2">Belongs to the bacterial sugar transferase family.</text>
</comment>
<evidence type="ECO:0000313" key="9">
    <source>
        <dbReference type="EMBL" id="OQP55606.1"/>
    </source>
</evidence>
<evidence type="ECO:0000256" key="3">
    <source>
        <dbReference type="ARBA" id="ARBA00022679"/>
    </source>
</evidence>
<feature type="transmembrane region" description="Helical" evidence="7">
    <location>
        <begin position="103"/>
        <end position="123"/>
    </location>
</feature>
<reference evidence="9 10" key="1">
    <citation type="submission" date="2016-04" db="EMBL/GenBank/DDBJ databases">
        <authorList>
            <person name="Chen L."/>
            <person name="Zhuang W."/>
            <person name="Wang G."/>
        </authorList>
    </citation>
    <scope>NUCLEOTIDE SEQUENCE [LARGE SCALE GENOMIC DNA]</scope>
    <source>
        <strain evidence="10">GR20</strain>
    </source>
</reference>
<keyword evidence="4 7" id="KW-0812">Transmembrane</keyword>
<protein>
    <submittedName>
        <fullName evidence="9">Exopolysaccharide biosynthesis polyprenyl glycosylphosphotransferase</fullName>
    </submittedName>
</protein>
<keyword evidence="3" id="KW-0808">Transferase</keyword>
<evidence type="ECO:0000256" key="6">
    <source>
        <dbReference type="ARBA" id="ARBA00023136"/>
    </source>
</evidence>
<feature type="domain" description="Bacterial sugar transferase" evidence="8">
    <location>
        <begin position="267"/>
        <end position="449"/>
    </location>
</feature>
<sequence length="458" mass="53274">MPGQKIRQDIPFVAIDLLPLIFILPIAHYFFRDFQYSMSEWIMLSVFVFLWCMVEYLVKHRYTRFYQKFQERITSHFKTYITLVIIECAVLWFMPVSSDFWKYAITIMLGVFGLDLLINFLIIEMISVNTSKPKYVVVAGTGNKAKIIEDQVNTSHNNGYHLKGFISCDQLDECVIESKRVLSDLDNINDFLQVNDIDEIVIALPDDQKKNILKVLSVADYYGIRVRYVLDYHELFGNNYKITRMGQVDTVNIRELPIDGKVAGFFKNCFDKLFAAIALICLLPLFLIVAALIKLESRGPVFYCPIRIGKGGKPFKVYKFRSMRNSDDCAGGTRSTQCNDPRITRLGKILRKFSIDELPQFINVLLGSMSVVGPRPHRRFLNRQLQENVYHYMLRQYVKPGVTGWAQVNGWRGPTDTEEQKRQRTLHDLWYIENWSFRLDVKIIFLTVFSPKAHQAAF</sequence>
<keyword evidence="10" id="KW-1185">Reference proteome</keyword>
<evidence type="ECO:0000256" key="5">
    <source>
        <dbReference type="ARBA" id="ARBA00022989"/>
    </source>
</evidence>
<dbReference type="InterPro" id="IPR003362">
    <property type="entry name" value="Bact_transf"/>
</dbReference>
<evidence type="ECO:0000256" key="7">
    <source>
        <dbReference type="SAM" id="Phobius"/>
    </source>
</evidence>
<accession>A0ABX3P6J8</accession>
<feature type="transmembrane region" description="Helical" evidence="7">
    <location>
        <begin position="273"/>
        <end position="293"/>
    </location>
</feature>
<comment type="caution">
    <text evidence="9">The sequence shown here is derived from an EMBL/GenBank/DDBJ whole genome shotgun (WGS) entry which is preliminary data.</text>
</comment>
<dbReference type="PANTHER" id="PTHR30576:SF0">
    <property type="entry name" value="UNDECAPRENYL-PHOSPHATE N-ACETYLGALACTOSAMINYL 1-PHOSPHATE TRANSFERASE-RELATED"/>
    <property type="match status" value="1"/>
</dbReference>
<keyword evidence="5 7" id="KW-1133">Transmembrane helix</keyword>
<dbReference type="NCBIfam" id="TIGR03025">
    <property type="entry name" value="EPS_sugtrans"/>
    <property type="match status" value="1"/>
</dbReference>
<comment type="subcellular location">
    <subcellularLocation>
        <location evidence="1">Membrane</location>
        <topology evidence="1">Multi-pass membrane protein</topology>
    </subcellularLocation>
</comment>
<feature type="transmembrane region" description="Helical" evidence="7">
    <location>
        <begin position="37"/>
        <end position="58"/>
    </location>
</feature>
<dbReference type="PANTHER" id="PTHR30576">
    <property type="entry name" value="COLANIC BIOSYNTHESIS UDP-GLUCOSE LIPID CARRIER TRANSFERASE"/>
    <property type="match status" value="1"/>
</dbReference>
<keyword evidence="6 7" id="KW-0472">Membrane</keyword>
<name>A0ABX3P6J8_9BACT</name>
<organism evidence="9 10">
    <name type="scientific">Niastella koreensis</name>
    <dbReference type="NCBI Taxonomy" id="354356"/>
    <lineage>
        <taxon>Bacteria</taxon>
        <taxon>Pseudomonadati</taxon>
        <taxon>Bacteroidota</taxon>
        <taxon>Chitinophagia</taxon>
        <taxon>Chitinophagales</taxon>
        <taxon>Chitinophagaceae</taxon>
        <taxon>Niastella</taxon>
    </lineage>
</organism>
<feature type="transmembrane region" description="Helical" evidence="7">
    <location>
        <begin position="12"/>
        <end position="31"/>
    </location>
</feature>
<evidence type="ECO:0000256" key="4">
    <source>
        <dbReference type="ARBA" id="ARBA00022692"/>
    </source>
</evidence>
<evidence type="ECO:0000256" key="1">
    <source>
        <dbReference type="ARBA" id="ARBA00004141"/>
    </source>
</evidence>
<dbReference type="EMBL" id="LWBO01000001">
    <property type="protein sequence ID" value="OQP55606.1"/>
    <property type="molecule type" value="Genomic_DNA"/>
</dbReference>